<name>A0A844CX52_9RHOB</name>
<keyword evidence="6 7" id="KW-0408">Iron</keyword>
<comment type="cofactor">
    <cofactor evidence="1 7">
        <name>L-ascorbate</name>
        <dbReference type="ChEBI" id="CHEBI:38290"/>
    </cofactor>
</comment>
<feature type="binding site" evidence="7">
    <location>
        <position position="162"/>
    </location>
    <ligand>
        <name>2-oxoglutarate</name>
        <dbReference type="ChEBI" id="CHEBI:16810"/>
    </ligand>
</feature>
<dbReference type="PANTHER" id="PTHR41536">
    <property type="entry name" value="PKHD-TYPE HYDROXYLASE YBIX"/>
    <property type="match status" value="1"/>
</dbReference>
<dbReference type="InterPro" id="IPR044862">
    <property type="entry name" value="Pro_4_hyd_alph_FE2OG_OXY"/>
</dbReference>
<dbReference type="SMART" id="SM00702">
    <property type="entry name" value="P4Hc"/>
    <property type="match status" value="1"/>
</dbReference>
<evidence type="ECO:0000256" key="1">
    <source>
        <dbReference type="ARBA" id="ARBA00001961"/>
    </source>
</evidence>
<gene>
    <name evidence="9" type="ORF">FDP25_14655</name>
</gene>
<evidence type="ECO:0000256" key="3">
    <source>
        <dbReference type="ARBA" id="ARBA00022896"/>
    </source>
</evidence>
<evidence type="ECO:0000259" key="8">
    <source>
        <dbReference type="PROSITE" id="PS51471"/>
    </source>
</evidence>
<protein>
    <submittedName>
        <fullName evidence="9">Fe2+-dependent dioxygenase</fullName>
    </submittedName>
</protein>
<dbReference type="InterPro" id="IPR005123">
    <property type="entry name" value="Oxoglu/Fe-dep_dioxygenase_dom"/>
</dbReference>
<dbReference type="GO" id="GO:0005506">
    <property type="term" value="F:iron ion binding"/>
    <property type="evidence" value="ECO:0007669"/>
    <property type="project" value="UniProtKB-UniRule"/>
</dbReference>
<evidence type="ECO:0000256" key="5">
    <source>
        <dbReference type="ARBA" id="ARBA00023002"/>
    </source>
</evidence>
<dbReference type="GO" id="GO:0006879">
    <property type="term" value="P:intracellular iron ion homeostasis"/>
    <property type="evidence" value="ECO:0007669"/>
    <property type="project" value="TreeGrafter"/>
</dbReference>
<dbReference type="AlphaFoldDB" id="A0A844CX52"/>
<sequence length="217" mass="23364">MPLVISDLLTPATVQVLHEAALALPFEDGSKTAGRTARGVKDNQQAAPGRDTDAVLDKVKAAMLSHPVVQAAAYPRGFAGMLVSRTQGGGQYGDHVDNALMAGGRTDVSFTLFLSDPESYDGGALTMADRVEERQFKLDQGEMVLYPSTTLHRVEPVTRGARLVVVGWITSWVQDAARREVLFDLWQALSAAEAAGDAAQVQTLSKARSNLLRMWAQ</sequence>
<keyword evidence="3 7" id="KW-0847">Vitamin C</keyword>
<evidence type="ECO:0000256" key="6">
    <source>
        <dbReference type="ARBA" id="ARBA00023004"/>
    </source>
</evidence>
<keyword evidence="5 7" id="KW-0560">Oxidoreductase</keyword>
<dbReference type="PANTHER" id="PTHR41536:SF1">
    <property type="entry name" value="PKHD-TYPE HYDROXYLASE YBIX"/>
    <property type="match status" value="1"/>
</dbReference>
<evidence type="ECO:0000313" key="9">
    <source>
        <dbReference type="EMBL" id="MRU16679.1"/>
    </source>
</evidence>
<comment type="caution">
    <text evidence="9">The sequence shown here is derived from an EMBL/GenBank/DDBJ whole genome shotgun (WGS) entry which is preliminary data.</text>
</comment>
<dbReference type="RefSeq" id="WP_154153958.1">
    <property type="nucleotide sequence ID" value="NZ_SZWE01000002.1"/>
</dbReference>
<accession>A0A844CX52</accession>
<comment type="cofactor">
    <cofactor evidence="7">
        <name>Fe(2+)</name>
        <dbReference type="ChEBI" id="CHEBI:29033"/>
    </cofactor>
    <text evidence="7">Binds 1 Fe(2+) ion per subunit.</text>
</comment>
<feature type="binding site" evidence="7">
    <location>
        <position position="97"/>
    </location>
    <ligand>
        <name>Fe cation</name>
        <dbReference type="ChEBI" id="CHEBI:24875"/>
    </ligand>
</feature>
<dbReference type="Gene3D" id="4.10.860.20">
    <property type="entry name" value="Rabenosyn, Rab binding domain"/>
    <property type="match status" value="1"/>
</dbReference>
<feature type="binding site" evidence="7">
    <location>
        <position position="152"/>
    </location>
    <ligand>
        <name>Fe cation</name>
        <dbReference type="ChEBI" id="CHEBI:24875"/>
    </ligand>
</feature>
<dbReference type="GO" id="GO:0016706">
    <property type="term" value="F:2-oxoglutarate-dependent dioxygenase activity"/>
    <property type="evidence" value="ECO:0007669"/>
    <property type="project" value="UniProtKB-UniRule"/>
</dbReference>
<dbReference type="OrthoDB" id="9812472at2"/>
<dbReference type="HAMAP" id="MF_00657">
    <property type="entry name" value="Hydroxyl_YbiX"/>
    <property type="match status" value="1"/>
</dbReference>
<feature type="domain" description="Fe2OG dioxygenase" evidence="8">
    <location>
        <begin position="77"/>
        <end position="171"/>
    </location>
</feature>
<feature type="binding site" evidence="7">
    <location>
        <position position="95"/>
    </location>
    <ligand>
        <name>Fe cation</name>
        <dbReference type="ChEBI" id="CHEBI:24875"/>
    </ligand>
</feature>
<dbReference type="InterPro" id="IPR023550">
    <property type="entry name" value="PKHD_hydroxylase"/>
</dbReference>
<dbReference type="InterPro" id="IPR006620">
    <property type="entry name" value="Pro_4_hyd_alph"/>
</dbReference>
<dbReference type="GO" id="GO:0006974">
    <property type="term" value="P:DNA damage response"/>
    <property type="evidence" value="ECO:0007669"/>
    <property type="project" value="TreeGrafter"/>
</dbReference>
<dbReference type="NCBIfam" id="NF003974">
    <property type="entry name" value="PRK05467.1-3"/>
    <property type="match status" value="1"/>
</dbReference>
<organism evidence="9 10">
    <name type="scientific">Roseovarius bejariae</name>
    <dbReference type="NCBI Taxonomy" id="2576383"/>
    <lineage>
        <taxon>Bacteria</taxon>
        <taxon>Pseudomonadati</taxon>
        <taxon>Pseudomonadota</taxon>
        <taxon>Alphaproteobacteria</taxon>
        <taxon>Rhodobacterales</taxon>
        <taxon>Roseobacteraceae</taxon>
        <taxon>Roseovarius</taxon>
    </lineage>
</organism>
<keyword evidence="2 7" id="KW-0479">Metal-binding</keyword>
<evidence type="ECO:0000313" key="10">
    <source>
        <dbReference type="Proteomes" id="UP000564704"/>
    </source>
</evidence>
<dbReference type="Pfam" id="PF13640">
    <property type="entry name" value="2OG-FeII_Oxy_3"/>
    <property type="match status" value="1"/>
</dbReference>
<reference evidence="9 10" key="1">
    <citation type="submission" date="2019-05" db="EMBL/GenBank/DDBJ databases">
        <title>Roseovarius bejariae sp. nov., a moderately halophylic bacterium isolated from a saline soil in Rambla Salada (Murcia).</title>
        <authorList>
            <person name="Castro D.J."/>
            <person name="Gomez-Altuve A."/>
            <person name="Reina J.C."/>
            <person name="Rodriguez M."/>
            <person name="Sampedro I."/>
            <person name="Llamas I."/>
            <person name="Martinez-Checa F."/>
        </authorList>
    </citation>
    <scope>NUCLEOTIDE SEQUENCE [LARGE SCALE GENOMIC DNA]</scope>
    <source>
        <strain evidence="9 10">A21</strain>
    </source>
</reference>
<evidence type="ECO:0000256" key="4">
    <source>
        <dbReference type="ARBA" id="ARBA00022964"/>
    </source>
</evidence>
<dbReference type="Proteomes" id="UP000564704">
    <property type="component" value="Unassembled WGS sequence"/>
</dbReference>
<dbReference type="PROSITE" id="PS51471">
    <property type="entry name" value="FE2OG_OXY"/>
    <property type="match status" value="1"/>
</dbReference>
<proteinExistence type="inferred from homology"/>
<evidence type="ECO:0000256" key="7">
    <source>
        <dbReference type="HAMAP-Rule" id="MF_00657"/>
    </source>
</evidence>
<keyword evidence="4 7" id="KW-0223">Dioxygenase</keyword>
<dbReference type="GO" id="GO:0031418">
    <property type="term" value="F:L-ascorbic acid binding"/>
    <property type="evidence" value="ECO:0007669"/>
    <property type="project" value="UniProtKB-KW"/>
</dbReference>
<dbReference type="Gene3D" id="2.60.120.620">
    <property type="entry name" value="q2cbj1_9rhob like domain"/>
    <property type="match status" value="1"/>
</dbReference>
<dbReference type="EMBL" id="SZWE01000002">
    <property type="protein sequence ID" value="MRU16679.1"/>
    <property type="molecule type" value="Genomic_DNA"/>
</dbReference>
<evidence type="ECO:0000256" key="2">
    <source>
        <dbReference type="ARBA" id="ARBA00022723"/>
    </source>
</evidence>
<keyword evidence="10" id="KW-1185">Reference proteome</keyword>